<sequence length="802" mass="89764">MARKRRSNNSNPNPRNNYNKHNNNNNILNNSGGVISNSSGQRGSGAIPRRSSPVLSPESNPQATETPVNFGPLNLGGLGVIGEEREQEMVDEGWRTVGRKSSTANTESNVRLRLELADVCEEIKYWSTAVVGYILGANPPQEVLSGFIKRIWGKFEYDNISFLQNGVFLVHFKFKEVQAKVVELGFPMFDAKPVVVKAWSPEVCLEKEMVSAVPTWIRLNGLALKFWGEGCLLKIASLVGVPIRLDAATSLKHRLGYARVLVEVPLGGKYVEEVSFYDELDQLQEIPVMYELRRPVVQAPLEPMVSQPVVPGPVATTNAQSVVPQPVVSQPVASPVLNTPVSNLGGEASGTVMGPGGGQLVASGQPDWVLLLKLGMDNFLFWNVRGLNSPNKQKDLRWHLHKNNIGLCGVVETKVRISFFNKVVGCFAPDWEIINNLQHHDGGRIWLMWRKAEFEVDVILKNEQLIHSKVTKLGYGKVFLFTVVYGSNSYAERDDLWRALASMNSSLPWTVGGDFNCLMNPNERVGAPVKLHDIDPFRRCAQFCDLSDLKSTGVFFTWNNKQDGDNRVMSKLDRVLVYPGWLSLFPDAYVEYLPEGLYDHSPGLVHLMTSRRIGKASFKLFNMWTLVPEFLEIVQDGWLVNVNGVPMFSVTGKLRRMKHPLKKLNSQSFSDIEQKAELALREMERTIRMDCVTLVEARNSFLSQKAKCAWVEGADTNTGFFHDCLRARRAYNKVIQIKCKEGVLHTSPDDIELAFLNYYKSLLGESSITSPVFQRIVASGSTISQQQEELLLRPVQADEALK</sequence>
<gene>
    <name evidence="3" type="ORF">RND81_06G039400</name>
</gene>
<feature type="domain" description="DUF4283" evidence="2">
    <location>
        <begin position="126"/>
        <end position="206"/>
    </location>
</feature>
<dbReference type="SUPFAM" id="SSF56219">
    <property type="entry name" value="DNase I-like"/>
    <property type="match status" value="1"/>
</dbReference>
<keyword evidence="4" id="KW-1185">Reference proteome</keyword>
<dbReference type="InterPro" id="IPR036691">
    <property type="entry name" value="Endo/exonu/phosph_ase_sf"/>
</dbReference>
<organism evidence="3 4">
    <name type="scientific">Saponaria officinalis</name>
    <name type="common">Common soapwort</name>
    <name type="synonym">Lychnis saponaria</name>
    <dbReference type="NCBI Taxonomy" id="3572"/>
    <lineage>
        <taxon>Eukaryota</taxon>
        <taxon>Viridiplantae</taxon>
        <taxon>Streptophyta</taxon>
        <taxon>Embryophyta</taxon>
        <taxon>Tracheophyta</taxon>
        <taxon>Spermatophyta</taxon>
        <taxon>Magnoliopsida</taxon>
        <taxon>eudicotyledons</taxon>
        <taxon>Gunneridae</taxon>
        <taxon>Pentapetalae</taxon>
        <taxon>Caryophyllales</taxon>
        <taxon>Caryophyllaceae</taxon>
        <taxon>Caryophylleae</taxon>
        <taxon>Saponaria</taxon>
    </lineage>
</organism>
<proteinExistence type="predicted"/>
<dbReference type="Pfam" id="PF14111">
    <property type="entry name" value="DUF4283"/>
    <property type="match status" value="1"/>
</dbReference>
<dbReference type="Proteomes" id="UP001443914">
    <property type="component" value="Unassembled WGS sequence"/>
</dbReference>
<accession>A0AAW1K3R9</accession>
<feature type="compositionally biased region" description="Polar residues" evidence="1">
    <location>
        <begin position="53"/>
        <end position="67"/>
    </location>
</feature>
<evidence type="ECO:0000313" key="4">
    <source>
        <dbReference type="Proteomes" id="UP001443914"/>
    </source>
</evidence>
<dbReference type="Gene3D" id="3.60.10.10">
    <property type="entry name" value="Endonuclease/exonuclease/phosphatase"/>
    <property type="match status" value="1"/>
</dbReference>
<feature type="compositionally biased region" description="Low complexity" evidence="1">
    <location>
        <begin position="8"/>
        <end position="39"/>
    </location>
</feature>
<name>A0AAW1K3R9_SAPOF</name>
<evidence type="ECO:0000259" key="2">
    <source>
        <dbReference type="Pfam" id="PF14111"/>
    </source>
</evidence>
<evidence type="ECO:0000256" key="1">
    <source>
        <dbReference type="SAM" id="MobiDB-lite"/>
    </source>
</evidence>
<dbReference type="PANTHER" id="PTHR33710:SF81">
    <property type="entry name" value="ENDONUCLEASE_EXONUCLEASE_PHOSPHATASE DOMAIN-CONTAINING PROTEIN"/>
    <property type="match status" value="1"/>
</dbReference>
<dbReference type="InterPro" id="IPR025558">
    <property type="entry name" value="DUF4283"/>
</dbReference>
<dbReference type="PANTHER" id="PTHR33710">
    <property type="entry name" value="BNAC02G09200D PROTEIN"/>
    <property type="match status" value="1"/>
</dbReference>
<feature type="region of interest" description="Disordered" evidence="1">
    <location>
        <begin position="1"/>
        <end position="71"/>
    </location>
</feature>
<comment type="caution">
    <text evidence="3">The sequence shown here is derived from an EMBL/GenBank/DDBJ whole genome shotgun (WGS) entry which is preliminary data.</text>
</comment>
<dbReference type="AlphaFoldDB" id="A0AAW1K3R9"/>
<reference evidence="3" key="1">
    <citation type="submission" date="2024-03" db="EMBL/GenBank/DDBJ databases">
        <title>WGS assembly of Saponaria officinalis var. Norfolk2.</title>
        <authorList>
            <person name="Jenkins J."/>
            <person name="Shu S."/>
            <person name="Grimwood J."/>
            <person name="Barry K."/>
            <person name="Goodstein D."/>
            <person name="Schmutz J."/>
            <person name="Leebens-Mack J."/>
            <person name="Osbourn A."/>
        </authorList>
    </citation>
    <scope>NUCLEOTIDE SEQUENCE [LARGE SCALE GENOMIC DNA]</scope>
    <source>
        <strain evidence="3">JIC</strain>
    </source>
</reference>
<protein>
    <recommendedName>
        <fullName evidence="2">DUF4283 domain-containing protein</fullName>
    </recommendedName>
</protein>
<dbReference type="EMBL" id="JBDFQZ010000006">
    <property type="protein sequence ID" value="KAK9713611.1"/>
    <property type="molecule type" value="Genomic_DNA"/>
</dbReference>
<evidence type="ECO:0000313" key="3">
    <source>
        <dbReference type="EMBL" id="KAK9713611.1"/>
    </source>
</evidence>